<evidence type="ECO:0000313" key="2">
    <source>
        <dbReference type="Proteomes" id="UP001564626"/>
    </source>
</evidence>
<protein>
    <submittedName>
        <fullName evidence="1">Uncharacterized protein</fullName>
    </submittedName>
</protein>
<comment type="caution">
    <text evidence="1">The sequence shown here is derived from an EMBL/GenBank/DDBJ whole genome shotgun (WGS) entry which is preliminary data.</text>
</comment>
<keyword evidence="2" id="KW-1185">Reference proteome</keyword>
<name>A0ABV4CG43_9PSEU</name>
<evidence type="ECO:0000313" key="1">
    <source>
        <dbReference type="EMBL" id="MEY8038394.1"/>
    </source>
</evidence>
<accession>A0ABV4CG43</accession>
<gene>
    <name evidence="1" type="ORF">AB8O55_03215</name>
</gene>
<dbReference type="EMBL" id="JBGEHV010000003">
    <property type="protein sequence ID" value="MEY8038394.1"/>
    <property type="molecule type" value="Genomic_DNA"/>
</dbReference>
<proteinExistence type="predicted"/>
<dbReference type="Proteomes" id="UP001564626">
    <property type="component" value="Unassembled WGS sequence"/>
</dbReference>
<reference evidence="1 2" key="1">
    <citation type="submission" date="2024-08" db="EMBL/GenBank/DDBJ databases">
        <title>Genome mining of Saccharopolyspora cebuensis PGLac3 from Nigerian medicinal plant.</title>
        <authorList>
            <person name="Ezeobiora C.E."/>
            <person name="Igbokwe N.H."/>
            <person name="Amin D.H."/>
            <person name="Mendie U.E."/>
        </authorList>
    </citation>
    <scope>NUCLEOTIDE SEQUENCE [LARGE SCALE GENOMIC DNA]</scope>
    <source>
        <strain evidence="1 2">PGLac3</strain>
    </source>
</reference>
<sequence>MELTERFLEIVVGDLLILDVDVVEDRLVEQAPLLVVAPPVQLFGPFEQLQAHVDQAGGIGQVGGGGVEALVEVPSLAFDVAELGLDLGLRQCTLITRPCSRTFNTSASAATNAYGP</sequence>
<organism evidence="1 2">
    <name type="scientific">Saccharopolyspora cebuensis</name>
    <dbReference type="NCBI Taxonomy" id="418759"/>
    <lineage>
        <taxon>Bacteria</taxon>
        <taxon>Bacillati</taxon>
        <taxon>Actinomycetota</taxon>
        <taxon>Actinomycetes</taxon>
        <taxon>Pseudonocardiales</taxon>
        <taxon>Pseudonocardiaceae</taxon>
        <taxon>Saccharopolyspora</taxon>
    </lineage>
</organism>